<reference evidence="2 3" key="1">
    <citation type="submission" date="2020-10" db="EMBL/GenBank/DDBJ databases">
        <title>The genome of sulfurovum sp.</title>
        <authorList>
            <person name="Xie S."/>
            <person name="Shao Z."/>
            <person name="Jiang L."/>
        </authorList>
    </citation>
    <scope>NUCLEOTIDE SEQUENCE [LARGE SCALE GENOMIC DNA]</scope>
    <source>
        <strain evidence="2 3">ST-419</strain>
    </source>
</reference>
<protein>
    <submittedName>
        <fullName evidence="2">Uncharacterized protein</fullName>
    </submittedName>
</protein>
<keyword evidence="1" id="KW-0472">Membrane</keyword>
<dbReference type="EMBL" id="CP063164">
    <property type="protein sequence ID" value="QOR61210.1"/>
    <property type="molecule type" value="Genomic_DNA"/>
</dbReference>
<organism evidence="2 3">
    <name type="scientific">Sulfurovum indicum</name>
    <dbReference type="NCBI Taxonomy" id="2779528"/>
    <lineage>
        <taxon>Bacteria</taxon>
        <taxon>Pseudomonadati</taxon>
        <taxon>Campylobacterota</taxon>
        <taxon>Epsilonproteobacteria</taxon>
        <taxon>Campylobacterales</taxon>
        <taxon>Sulfurovaceae</taxon>
        <taxon>Sulfurovum</taxon>
    </lineage>
</organism>
<keyword evidence="3" id="KW-1185">Reference proteome</keyword>
<dbReference type="RefSeq" id="WP_197547883.1">
    <property type="nucleotide sequence ID" value="NZ_CP063164.1"/>
</dbReference>
<dbReference type="KEGG" id="sinu:IMZ28_07050"/>
<dbReference type="Proteomes" id="UP000595074">
    <property type="component" value="Chromosome"/>
</dbReference>
<keyword evidence="1" id="KW-0812">Transmembrane</keyword>
<name>A0A7M1S4D2_9BACT</name>
<evidence type="ECO:0000313" key="3">
    <source>
        <dbReference type="Proteomes" id="UP000595074"/>
    </source>
</evidence>
<sequence length="72" mass="7966">MKVVQKILWWLYCILAIGIVGYFSALLGVFATDAPGTPPEGAIVIGSLIFVAGMVLFIGIPFVLWKWIKRQK</sequence>
<proteinExistence type="predicted"/>
<accession>A0A7M1S4D2</accession>
<dbReference type="AlphaFoldDB" id="A0A7M1S4D2"/>
<gene>
    <name evidence="2" type="ORF">IMZ28_07050</name>
</gene>
<feature type="transmembrane region" description="Helical" evidence="1">
    <location>
        <begin position="42"/>
        <end position="65"/>
    </location>
</feature>
<evidence type="ECO:0000256" key="1">
    <source>
        <dbReference type="SAM" id="Phobius"/>
    </source>
</evidence>
<keyword evidence="1" id="KW-1133">Transmembrane helix</keyword>
<feature type="transmembrane region" description="Helical" evidence="1">
    <location>
        <begin position="7"/>
        <end position="30"/>
    </location>
</feature>
<evidence type="ECO:0000313" key="2">
    <source>
        <dbReference type="EMBL" id="QOR61210.1"/>
    </source>
</evidence>